<dbReference type="SMART" id="SM00450">
    <property type="entry name" value="RHOD"/>
    <property type="match status" value="1"/>
</dbReference>
<dbReference type="Proteomes" id="UP000243924">
    <property type="component" value="Chromosome I"/>
</dbReference>
<dbReference type="OrthoDB" id="7835227at2"/>
<dbReference type="EMBL" id="LT629787">
    <property type="protein sequence ID" value="SDU31272.1"/>
    <property type="molecule type" value="Genomic_DNA"/>
</dbReference>
<dbReference type="PROSITE" id="PS50206">
    <property type="entry name" value="RHODANESE_3"/>
    <property type="match status" value="1"/>
</dbReference>
<dbReference type="RefSeq" id="WP_092388552.1">
    <property type="nucleotide sequence ID" value="NZ_LT629787.1"/>
</dbReference>
<dbReference type="Gene3D" id="3.40.250.10">
    <property type="entry name" value="Rhodanese-like domain"/>
    <property type="match status" value="1"/>
</dbReference>
<accession>A0A1H2HHL0</accession>
<dbReference type="SUPFAM" id="SSF52821">
    <property type="entry name" value="Rhodanese/Cell cycle control phosphatase"/>
    <property type="match status" value="1"/>
</dbReference>
<dbReference type="InterPro" id="IPR001763">
    <property type="entry name" value="Rhodanese-like_dom"/>
</dbReference>
<organism evidence="4 5">
    <name type="scientific">Halopseudomonas salegens</name>
    <dbReference type="NCBI Taxonomy" id="1434072"/>
    <lineage>
        <taxon>Bacteria</taxon>
        <taxon>Pseudomonadati</taxon>
        <taxon>Pseudomonadota</taxon>
        <taxon>Gammaproteobacteria</taxon>
        <taxon>Pseudomonadales</taxon>
        <taxon>Pseudomonadaceae</taxon>
        <taxon>Halopseudomonas</taxon>
    </lineage>
</organism>
<dbReference type="AlphaFoldDB" id="A0A1H2HHL0"/>
<name>A0A1H2HHL0_9GAMM</name>
<keyword evidence="4" id="KW-0808">Transferase</keyword>
<keyword evidence="2" id="KW-0732">Signal</keyword>
<dbReference type="STRING" id="1434072.SAMN05216210_3045"/>
<reference evidence="5" key="1">
    <citation type="submission" date="2016-10" db="EMBL/GenBank/DDBJ databases">
        <authorList>
            <person name="Varghese N."/>
            <person name="Submissions S."/>
        </authorList>
    </citation>
    <scope>NUCLEOTIDE SEQUENCE [LARGE SCALE GENOMIC DNA]</scope>
    <source>
        <strain evidence="5">CECT 8338</strain>
    </source>
</reference>
<keyword evidence="5" id="KW-1185">Reference proteome</keyword>
<proteinExistence type="predicted"/>
<feature type="chain" id="PRO_5009275736" evidence="2">
    <location>
        <begin position="21"/>
        <end position="180"/>
    </location>
</feature>
<evidence type="ECO:0000256" key="1">
    <source>
        <dbReference type="SAM" id="MobiDB-lite"/>
    </source>
</evidence>
<gene>
    <name evidence="4" type="ORF">SAMN05216210_3045</name>
</gene>
<evidence type="ECO:0000313" key="4">
    <source>
        <dbReference type="EMBL" id="SDU31272.1"/>
    </source>
</evidence>
<feature type="region of interest" description="Disordered" evidence="1">
    <location>
        <begin position="160"/>
        <end position="180"/>
    </location>
</feature>
<dbReference type="GO" id="GO:0016740">
    <property type="term" value="F:transferase activity"/>
    <property type="evidence" value="ECO:0007669"/>
    <property type="project" value="UniProtKB-KW"/>
</dbReference>
<dbReference type="Pfam" id="PF00581">
    <property type="entry name" value="Rhodanese"/>
    <property type="match status" value="1"/>
</dbReference>
<feature type="signal peptide" evidence="2">
    <location>
        <begin position="1"/>
        <end position="20"/>
    </location>
</feature>
<evidence type="ECO:0000256" key="2">
    <source>
        <dbReference type="SAM" id="SignalP"/>
    </source>
</evidence>
<feature type="domain" description="Rhodanese" evidence="3">
    <location>
        <begin position="91"/>
        <end position="154"/>
    </location>
</feature>
<evidence type="ECO:0000259" key="3">
    <source>
        <dbReference type="PROSITE" id="PS50206"/>
    </source>
</evidence>
<protein>
    <submittedName>
        <fullName evidence="4">Rhodanese-related sulfurtransferase</fullName>
    </submittedName>
</protein>
<evidence type="ECO:0000313" key="5">
    <source>
        <dbReference type="Proteomes" id="UP000243924"/>
    </source>
</evidence>
<sequence length="180" mass="20001">MRLRNWLLIVVAAMATNLSAEESGLTPQQTAYLLQQQDEAMLFIDVRDPVEIMFVGTPLGIDANIPYLLVDRYAFDSENNRFQLNQNPDFAAQVAAALDAKGLGKDALVVTLCRSGSERGEPSANYLREQGFTNVRYVINGFQGSAHKDGAQEGLRTLNGWQNDGLPWQPQIDPDTIYRP</sequence>
<dbReference type="InterPro" id="IPR036873">
    <property type="entry name" value="Rhodanese-like_dom_sf"/>
</dbReference>